<dbReference type="RefSeq" id="WP_368484985.1">
    <property type="nucleotide sequence ID" value="NZ_CP162514.1"/>
</dbReference>
<protein>
    <recommendedName>
        <fullName evidence="2">NTP pyrophosphohydrolase MazG putative catalytic core domain-containing protein</fullName>
    </recommendedName>
</protein>
<accession>A0AB39ANC3</accession>
<organism evidence="1">
    <name type="scientific">Pseudoalteromonas sp. SD03</name>
    <dbReference type="NCBI Taxonomy" id="3231719"/>
    <lineage>
        <taxon>Bacteria</taxon>
        <taxon>Pseudomonadati</taxon>
        <taxon>Pseudomonadota</taxon>
        <taxon>Gammaproteobacteria</taxon>
        <taxon>Alteromonadales</taxon>
        <taxon>Pseudoalteromonadaceae</taxon>
        <taxon>Pseudoalteromonas</taxon>
    </lineage>
</organism>
<evidence type="ECO:0000313" key="1">
    <source>
        <dbReference type="EMBL" id="XDH86817.1"/>
    </source>
</evidence>
<gene>
    <name evidence="1" type="ORF">ABZP26_12200</name>
</gene>
<sequence>MTTNNMKDDASISADNFDYIDGVVSQVYSLTTFIVANDNHKSMTEDTLRNLLWAASDRIGEVLANGVDMYNGEIPREQLKLEQLLIQAKTVLDALRNSEGFGGLLGDHLSNVIWLADGLLEDAIKELGKMSTRYYDDQAA</sequence>
<reference evidence="1" key="1">
    <citation type="submission" date="2024-07" db="EMBL/GenBank/DDBJ databases">
        <authorList>
            <person name="Jiang Y."/>
            <person name="Qin Q."/>
        </authorList>
    </citation>
    <scope>NUCLEOTIDE SEQUENCE</scope>
    <source>
        <strain evidence="1">SD03</strain>
    </source>
</reference>
<name>A0AB39ANC3_9GAMM</name>
<proteinExistence type="predicted"/>
<dbReference type="EMBL" id="CP162514">
    <property type="protein sequence ID" value="XDH86817.1"/>
    <property type="molecule type" value="Genomic_DNA"/>
</dbReference>
<evidence type="ECO:0008006" key="2">
    <source>
        <dbReference type="Google" id="ProtNLM"/>
    </source>
</evidence>
<dbReference type="AlphaFoldDB" id="A0AB39ANC3"/>